<accession>A0A3N4N880</accession>
<evidence type="ECO:0000313" key="2">
    <source>
        <dbReference type="Proteomes" id="UP000272412"/>
    </source>
</evidence>
<keyword evidence="2" id="KW-1185">Reference proteome</keyword>
<evidence type="ECO:0000313" key="1">
    <source>
        <dbReference type="EMBL" id="RPD87549.1"/>
    </source>
</evidence>
<organism evidence="1 2">
    <name type="scientific">Neisseria weixii</name>
    <dbReference type="NCBI Taxonomy" id="1853276"/>
    <lineage>
        <taxon>Bacteria</taxon>
        <taxon>Pseudomonadati</taxon>
        <taxon>Pseudomonadota</taxon>
        <taxon>Betaproteobacteria</taxon>
        <taxon>Neisseriales</taxon>
        <taxon>Neisseriaceae</taxon>
        <taxon>Neisseria</taxon>
    </lineage>
</organism>
<gene>
    <name evidence="1" type="ORF">EGK74_05555</name>
</gene>
<protein>
    <submittedName>
        <fullName evidence="1">Uncharacterized protein</fullName>
    </submittedName>
</protein>
<comment type="caution">
    <text evidence="1">The sequence shown here is derived from an EMBL/GenBank/DDBJ whole genome shotgun (WGS) entry which is preliminary data.</text>
</comment>
<dbReference type="EMBL" id="RPFL01000012">
    <property type="protein sequence ID" value="RPD87549.1"/>
    <property type="molecule type" value="Genomic_DNA"/>
</dbReference>
<reference evidence="1 2" key="1">
    <citation type="submission" date="2018-11" db="EMBL/GenBank/DDBJ databases">
        <title>Neisseria weixii sp. nov. isolated from the rectal contents of plateau pika (Ochotona cruzoniae).</title>
        <authorList>
            <person name="Zhang G."/>
        </authorList>
    </citation>
    <scope>NUCLEOTIDE SEQUENCE [LARGE SCALE GENOMIC DNA]</scope>
    <source>
        <strain evidence="1 2">10009</strain>
    </source>
</reference>
<sequence>MNLFHTKYQGRDFCKASDNTNNTKLTSFPRRWKSLFKFEKPILSNSFLSSTMDFRLQENAVFSIDWLLPVFYKG</sequence>
<proteinExistence type="predicted"/>
<dbReference type="AlphaFoldDB" id="A0A3N4N880"/>
<dbReference type="Proteomes" id="UP000272412">
    <property type="component" value="Unassembled WGS sequence"/>
</dbReference>
<dbReference type="KEGG" id="nwx:CGZ65_01685"/>
<name>A0A3N4N880_9NEIS</name>